<dbReference type="InterPro" id="IPR002937">
    <property type="entry name" value="Amino_oxidase"/>
</dbReference>
<dbReference type="InterPro" id="IPR045892">
    <property type="entry name" value="CrtISO-like"/>
</dbReference>
<organism evidence="3">
    <name type="scientific">Eutreptiella gymnastica</name>
    <dbReference type="NCBI Taxonomy" id="73025"/>
    <lineage>
        <taxon>Eukaryota</taxon>
        <taxon>Discoba</taxon>
        <taxon>Euglenozoa</taxon>
        <taxon>Euglenida</taxon>
        <taxon>Spirocuta</taxon>
        <taxon>Euglenophyceae</taxon>
        <taxon>Eutreptiales</taxon>
        <taxon>Eutreptiaceae</taxon>
        <taxon>Eutreptiella</taxon>
    </lineage>
</organism>
<feature type="region of interest" description="Disordered" evidence="1">
    <location>
        <begin position="48"/>
        <end position="67"/>
    </location>
</feature>
<accession>A0A7S1J6J5</accession>
<name>A0A7S1J6J5_9EUGL</name>
<dbReference type="PANTHER" id="PTHR46313:SF3">
    <property type="entry name" value="PROLYCOPENE ISOMERASE, CHLOROPLASTIC"/>
    <property type="match status" value="1"/>
</dbReference>
<dbReference type="InterPro" id="IPR006571">
    <property type="entry name" value="TLDc_dom"/>
</dbReference>
<sequence>MTNLESWRLAITTAVAFCTTLVVAQSWASTPPKNVQLFASLSTPTRQLTSQRSLGSSRGPKMPSTRPITVEVPHSVVNPMFPTADESTVPTMVVVETQAPLRQLAWVPVATILSFGLVLYTIGNLQRKTPRFAQLDPAIEYGSGGLAMAAITSEVKPEPPEPKCGVRMLRADDSHETDVVVIGSGLGGLCCAAMLAENGLKVTVVESHEHLGGCAHDFKYGPYTFESGPSLYSGFTSEDGTSFNPLQHVFQIIGESPEWIKYDRWGTFLPEGNYCVALGPDEFESKVLMENGGEDAIKQWRRLMARLVPLSEGAQGLPATAIREDLAALPILLAKYPKALLATIQTGQTLNSPFVDLLEEENITNQFIRNWLDLLCFLLQGLPAQGCLNAVMSYMMADWYRPNVCLDYPKGGSGAIVDALARGVTKHQDKGCKVFTHGHVEEVLVSSEGVANGVRVRTRKGQEVTIKASKAVVCNADLWSTRKLVPRGINAKFDEDIDQLGAKTEQVKSFIHLHAAIDGEGLPTEASAAFPAQWAVVNTWDEPGGVESPRNVVLVSVPSLLDDSMAPKGKHVIHAYTPATEDYALWAGMDRESDEYKAKKEEAAKFLWQAVEKSIPGARSRCVFEMVGTPLTHERFLRRDRGTYGPRIEAGTDDKLTGHKTALPGFYMTGDSTFPGIGVPAVAAAGAITANTILSFSQSWKMAGRIRLPPKQPAIGALEEQNVAAMMAYTGVKADGRKSMQLQAGKDPQDDLDPIERFVGWVFGKKALEDQNPAGLARMNVEEWPDSYPPTTTEFAELLDTDEGELTAIRPLLKQTMIERIPLACIYDAEVDGWSASAFHSKVDGQGASVLVCKSAFGAVFGGYNPKGWLGYGDQRDAISAFLFTWPDGNLSQPGMKLPKIGGGAMAILDDPGKGPKFGPDGLQVSLEGRLAKSRLGTYYAGREDGSRSLFDQPLVEIVECRVYVGTDLTELQKNYKPNALQWQPDELEKLREDDMKKYGKTNY</sequence>
<dbReference type="AlphaFoldDB" id="A0A7S1J6J5"/>
<dbReference type="Pfam" id="PF07534">
    <property type="entry name" value="TLD"/>
    <property type="match status" value="1"/>
</dbReference>
<dbReference type="InterPro" id="IPR036188">
    <property type="entry name" value="FAD/NAD-bd_sf"/>
</dbReference>
<evidence type="ECO:0000259" key="2">
    <source>
        <dbReference type="PROSITE" id="PS51886"/>
    </source>
</evidence>
<reference evidence="3" key="1">
    <citation type="submission" date="2021-01" db="EMBL/GenBank/DDBJ databases">
        <authorList>
            <person name="Corre E."/>
            <person name="Pelletier E."/>
            <person name="Niang G."/>
            <person name="Scheremetjew M."/>
            <person name="Finn R."/>
            <person name="Kale V."/>
            <person name="Holt S."/>
            <person name="Cochrane G."/>
            <person name="Meng A."/>
            <person name="Brown T."/>
            <person name="Cohen L."/>
        </authorList>
    </citation>
    <scope>NUCLEOTIDE SEQUENCE</scope>
    <source>
        <strain evidence="3">NIES-381</strain>
    </source>
</reference>
<dbReference type="Pfam" id="PF01593">
    <property type="entry name" value="Amino_oxidase"/>
    <property type="match status" value="1"/>
</dbReference>
<gene>
    <name evidence="3" type="ORF">EGYM00392_LOCUS45290</name>
</gene>
<dbReference type="PANTHER" id="PTHR46313">
    <property type="match status" value="1"/>
</dbReference>
<dbReference type="GO" id="GO:0016116">
    <property type="term" value="P:carotenoid metabolic process"/>
    <property type="evidence" value="ECO:0007669"/>
    <property type="project" value="InterPro"/>
</dbReference>
<evidence type="ECO:0000313" key="3">
    <source>
        <dbReference type="EMBL" id="CAD9034140.1"/>
    </source>
</evidence>
<protein>
    <recommendedName>
        <fullName evidence="2">TLDc domain-containing protein</fullName>
    </recommendedName>
</protein>
<dbReference type="EMBL" id="HBGA01122851">
    <property type="protein sequence ID" value="CAD9034140.1"/>
    <property type="molecule type" value="Transcribed_RNA"/>
</dbReference>
<feature type="domain" description="TLDc" evidence="2">
    <location>
        <begin position="797"/>
        <end position="942"/>
    </location>
</feature>
<dbReference type="GO" id="GO:0016491">
    <property type="term" value="F:oxidoreductase activity"/>
    <property type="evidence" value="ECO:0007669"/>
    <property type="project" value="InterPro"/>
</dbReference>
<dbReference type="Gene3D" id="3.50.50.60">
    <property type="entry name" value="FAD/NAD(P)-binding domain"/>
    <property type="match status" value="2"/>
</dbReference>
<evidence type="ECO:0000256" key="1">
    <source>
        <dbReference type="SAM" id="MobiDB-lite"/>
    </source>
</evidence>
<dbReference type="SUPFAM" id="SSF51905">
    <property type="entry name" value="FAD/NAD(P)-binding domain"/>
    <property type="match status" value="1"/>
</dbReference>
<dbReference type="PROSITE" id="PS51886">
    <property type="entry name" value="TLDC"/>
    <property type="match status" value="1"/>
</dbReference>
<proteinExistence type="predicted"/>